<name>A0A919QC32_9ACTN</name>
<organism evidence="1 2">
    <name type="scientific">Acrocarpospora phusangensis</name>
    <dbReference type="NCBI Taxonomy" id="1070424"/>
    <lineage>
        <taxon>Bacteria</taxon>
        <taxon>Bacillati</taxon>
        <taxon>Actinomycetota</taxon>
        <taxon>Actinomycetes</taxon>
        <taxon>Streptosporangiales</taxon>
        <taxon>Streptosporangiaceae</taxon>
        <taxon>Acrocarpospora</taxon>
    </lineage>
</organism>
<proteinExistence type="predicted"/>
<gene>
    <name evidence="1" type="ORF">Aph01nite_35760</name>
</gene>
<evidence type="ECO:0000313" key="2">
    <source>
        <dbReference type="Proteomes" id="UP000640052"/>
    </source>
</evidence>
<keyword evidence="2" id="KW-1185">Reference proteome</keyword>
<protein>
    <submittedName>
        <fullName evidence="1">Uncharacterized protein</fullName>
    </submittedName>
</protein>
<comment type="caution">
    <text evidence="1">The sequence shown here is derived from an EMBL/GenBank/DDBJ whole genome shotgun (WGS) entry which is preliminary data.</text>
</comment>
<sequence>MTRLSMGPTVLLEALTAMNAAIGTLESTVLETPESSSDLERLGSLCIWKQFVDEVPGGRCPVLTEVLALISALGGLMFVTELSCRTRGSHPFADIGIEWELCGKFLHSCAGSPRNLLITI</sequence>
<reference evidence="1" key="1">
    <citation type="submission" date="2021-01" db="EMBL/GenBank/DDBJ databases">
        <title>Whole genome shotgun sequence of Acrocarpospora phusangensis NBRC 108782.</title>
        <authorList>
            <person name="Komaki H."/>
            <person name="Tamura T."/>
        </authorList>
    </citation>
    <scope>NUCLEOTIDE SEQUENCE</scope>
    <source>
        <strain evidence="1">NBRC 108782</strain>
    </source>
</reference>
<dbReference type="AlphaFoldDB" id="A0A919QC32"/>
<evidence type="ECO:0000313" key="1">
    <source>
        <dbReference type="EMBL" id="GIH25266.1"/>
    </source>
</evidence>
<dbReference type="EMBL" id="BOOA01000026">
    <property type="protein sequence ID" value="GIH25266.1"/>
    <property type="molecule type" value="Genomic_DNA"/>
</dbReference>
<dbReference type="Proteomes" id="UP000640052">
    <property type="component" value="Unassembled WGS sequence"/>
</dbReference>
<accession>A0A919QC32</accession>